<dbReference type="CDD" id="cd06261">
    <property type="entry name" value="TM_PBP2"/>
    <property type="match status" value="1"/>
</dbReference>
<proteinExistence type="inferred from homology"/>
<evidence type="ECO:0000313" key="10">
    <source>
        <dbReference type="Proteomes" id="UP000634529"/>
    </source>
</evidence>
<dbReference type="PANTHER" id="PTHR30465">
    <property type="entry name" value="INNER MEMBRANE ABC TRANSPORTER"/>
    <property type="match status" value="1"/>
</dbReference>
<feature type="transmembrane region" description="Helical" evidence="7">
    <location>
        <begin position="96"/>
        <end position="116"/>
    </location>
</feature>
<comment type="caution">
    <text evidence="9">The sequence shown here is derived from an EMBL/GenBank/DDBJ whole genome shotgun (WGS) entry which is preliminary data.</text>
</comment>
<dbReference type="EMBL" id="JACYTN010000011">
    <property type="protein sequence ID" value="MBD8499454.1"/>
    <property type="molecule type" value="Genomic_DNA"/>
</dbReference>
<feature type="transmembrane region" description="Helical" evidence="7">
    <location>
        <begin position="169"/>
        <end position="186"/>
    </location>
</feature>
<dbReference type="Pfam" id="PF00528">
    <property type="entry name" value="BPD_transp_1"/>
    <property type="match status" value="1"/>
</dbReference>
<evidence type="ECO:0000256" key="2">
    <source>
        <dbReference type="ARBA" id="ARBA00022448"/>
    </source>
</evidence>
<dbReference type="Proteomes" id="UP000634529">
    <property type="component" value="Unassembled WGS sequence"/>
</dbReference>
<organism evidence="9 10">
    <name type="scientific">Paenibacillus arenosi</name>
    <dbReference type="NCBI Taxonomy" id="2774142"/>
    <lineage>
        <taxon>Bacteria</taxon>
        <taxon>Bacillati</taxon>
        <taxon>Bacillota</taxon>
        <taxon>Bacilli</taxon>
        <taxon>Bacillales</taxon>
        <taxon>Paenibacillaceae</taxon>
        <taxon>Paenibacillus</taxon>
    </lineage>
</organism>
<dbReference type="Gene3D" id="1.10.3720.10">
    <property type="entry name" value="MetI-like"/>
    <property type="match status" value="1"/>
</dbReference>
<feature type="transmembrane region" description="Helical" evidence="7">
    <location>
        <begin position="220"/>
        <end position="240"/>
    </location>
</feature>
<comment type="subcellular location">
    <subcellularLocation>
        <location evidence="1 7">Cell membrane</location>
        <topology evidence="1 7">Multi-pass membrane protein</topology>
    </subcellularLocation>
</comment>
<sequence length="308" mass="35061">MAWGDVRNMRSQIYKTLGLSLFAMVMLILVVLFPRDLDISVVGYGIHAEYHFSWEKYANNIKTFLHGIFYEQTLGPTRYEGETAEAAVARTVMNSMAVIVTAFVLSMGLGILKGIFDYQSSDRKTKWLGGMTTWLFQSIPDFLLILIYQWIILNYFPFVHIFAEEGWEAWVFPTLLLSIYPTFYIARITSASISAQEGLLYIKVAQAKGLSRTRIMYKHVLKNCMSTILSHLSSLFVYMLSNLLIIEYFSNFPGAANRLFIAIDYDLYFGAGANYEPSVIIGICFCFMVLLVIAQLVSIISKYKSGLR</sequence>
<feature type="transmembrane region" description="Helical" evidence="7">
    <location>
        <begin position="279"/>
        <end position="300"/>
    </location>
</feature>
<keyword evidence="6 7" id="KW-0472">Membrane</keyword>
<evidence type="ECO:0000256" key="3">
    <source>
        <dbReference type="ARBA" id="ARBA00022475"/>
    </source>
</evidence>
<dbReference type="PANTHER" id="PTHR30465:SF44">
    <property type="entry name" value="ABC-TYPE DIPEPTIDE_OLIGOPEPTIDE TRANSPORT SYSTEM, PERMEASE COMPONENT"/>
    <property type="match status" value="1"/>
</dbReference>
<keyword evidence="5 7" id="KW-1133">Transmembrane helix</keyword>
<evidence type="ECO:0000313" key="9">
    <source>
        <dbReference type="EMBL" id="MBD8499454.1"/>
    </source>
</evidence>
<feature type="transmembrane region" description="Helical" evidence="7">
    <location>
        <begin position="12"/>
        <end position="33"/>
    </location>
</feature>
<feature type="domain" description="ABC transmembrane type-1" evidence="8">
    <location>
        <begin position="92"/>
        <end position="298"/>
    </location>
</feature>
<evidence type="ECO:0000256" key="1">
    <source>
        <dbReference type="ARBA" id="ARBA00004651"/>
    </source>
</evidence>
<dbReference type="InterPro" id="IPR035906">
    <property type="entry name" value="MetI-like_sf"/>
</dbReference>
<keyword evidence="10" id="KW-1185">Reference proteome</keyword>
<accession>A0ABR9AZG3</accession>
<evidence type="ECO:0000256" key="7">
    <source>
        <dbReference type="RuleBase" id="RU363032"/>
    </source>
</evidence>
<keyword evidence="3" id="KW-1003">Cell membrane</keyword>
<evidence type="ECO:0000256" key="4">
    <source>
        <dbReference type="ARBA" id="ARBA00022692"/>
    </source>
</evidence>
<evidence type="ECO:0000256" key="5">
    <source>
        <dbReference type="ARBA" id="ARBA00022989"/>
    </source>
</evidence>
<name>A0ABR9AZG3_9BACL</name>
<comment type="similarity">
    <text evidence="7">Belongs to the binding-protein-dependent transport system permease family.</text>
</comment>
<dbReference type="InterPro" id="IPR000515">
    <property type="entry name" value="MetI-like"/>
</dbReference>
<gene>
    <name evidence="9" type="ORF">IFO66_14250</name>
</gene>
<evidence type="ECO:0000259" key="8">
    <source>
        <dbReference type="PROSITE" id="PS50928"/>
    </source>
</evidence>
<keyword evidence="2 7" id="KW-0813">Transport</keyword>
<reference evidence="9 10" key="1">
    <citation type="submission" date="2020-09" db="EMBL/GenBank/DDBJ databases">
        <title>Paenibacillus sp. CAU 1523 isolated from sand of Haeundae Beach.</title>
        <authorList>
            <person name="Kim W."/>
        </authorList>
    </citation>
    <scope>NUCLEOTIDE SEQUENCE [LARGE SCALE GENOMIC DNA]</scope>
    <source>
        <strain evidence="9 10">CAU 1523</strain>
    </source>
</reference>
<evidence type="ECO:0000256" key="6">
    <source>
        <dbReference type="ARBA" id="ARBA00023136"/>
    </source>
</evidence>
<dbReference type="PROSITE" id="PS50928">
    <property type="entry name" value="ABC_TM1"/>
    <property type="match status" value="1"/>
</dbReference>
<keyword evidence="4 7" id="KW-0812">Transmembrane</keyword>
<protein>
    <submittedName>
        <fullName evidence="9">ABC transporter permease</fullName>
    </submittedName>
</protein>
<dbReference type="SUPFAM" id="SSF161098">
    <property type="entry name" value="MetI-like"/>
    <property type="match status" value="1"/>
</dbReference>